<protein>
    <submittedName>
        <fullName evidence="1">Uncharacterized protein</fullName>
    </submittedName>
</protein>
<evidence type="ECO:0000313" key="1">
    <source>
        <dbReference type="EMBL" id="MFC4714316.1"/>
    </source>
</evidence>
<proteinExistence type="predicted"/>
<evidence type="ECO:0000313" key="2">
    <source>
        <dbReference type="Proteomes" id="UP001595932"/>
    </source>
</evidence>
<sequence length="156" mass="18538">MEFAEQCSFELEKLGRGHVWFNDVYFPLEEIKKLPAIIQRLNYIDNLVLFTFHINDEGMMEAYWYNLSIQVVDTVQDKNSVLLSDTGRNTLEELGDYSIELWNNTYYQVRKGDIKGFIESINQYVSFMEKNEGSLREEYDLPNKEKQGIYYQVLFI</sequence>
<gene>
    <name evidence="1" type="ORF">ACFO5U_15805</name>
</gene>
<name>A0ABV9MEV1_9BACL</name>
<dbReference type="Proteomes" id="UP001595932">
    <property type="component" value="Unassembled WGS sequence"/>
</dbReference>
<dbReference type="EMBL" id="JBHSGL010000015">
    <property type="protein sequence ID" value="MFC4714316.1"/>
    <property type="molecule type" value="Genomic_DNA"/>
</dbReference>
<reference evidence="2" key="1">
    <citation type="journal article" date="2019" name="Int. J. Syst. Evol. Microbiol.">
        <title>The Global Catalogue of Microorganisms (GCM) 10K type strain sequencing project: providing services to taxonomists for standard genome sequencing and annotation.</title>
        <authorList>
            <consortium name="The Broad Institute Genomics Platform"/>
            <consortium name="The Broad Institute Genome Sequencing Center for Infectious Disease"/>
            <person name="Wu L."/>
            <person name="Ma J."/>
        </authorList>
    </citation>
    <scope>NUCLEOTIDE SEQUENCE [LARGE SCALE GENOMIC DNA]</scope>
    <source>
        <strain evidence="2">CGMCC 1.12151</strain>
    </source>
</reference>
<comment type="caution">
    <text evidence="1">The sequence shown here is derived from an EMBL/GenBank/DDBJ whole genome shotgun (WGS) entry which is preliminary data.</text>
</comment>
<accession>A0ABV9MEV1</accession>
<keyword evidence="2" id="KW-1185">Reference proteome</keyword>
<dbReference type="RefSeq" id="WP_377280036.1">
    <property type="nucleotide sequence ID" value="NZ_JBHSGL010000015.1"/>
</dbReference>
<organism evidence="1 2">
    <name type="scientific">Planococcus dechangensis</name>
    <dbReference type="NCBI Taxonomy" id="1176255"/>
    <lineage>
        <taxon>Bacteria</taxon>
        <taxon>Bacillati</taxon>
        <taxon>Bacillota</taxon>
        <taxon>Bacilli</taxon>
        <taxon>Bacillales</taxon>
        <taxon>Caryophanaceae</taxon>
        <taxon>Planococcus</taxon>
    </lineage>
</organism>